<dbReference type="Proteomes" id="UP000792457">
    <property type="component" value="Unassembled WGS sequence"/>
</dbReference>
<dbReference type="EMBL" id="KZ308371">
    <property type="protein sequence ID" value="KAG8228397.1"/>
    <property type="molecule type" value="Genomic_DNA"/>
</dbReference>
<accession>A0A8K0P0D8</accession>
<dbReference type="AlphaFoldDB" id="A0A8K0P0D8"/>
<feature type="coiled-coil region" evidence="2">
    <location>
        <begin position="268"/>
        <end position="330"/>
    </location>
</feature>
<dbReference type="PANTHER" id="PTHR10881:SF46">
    <property type="entry name" value="GOLGIN SUBFAMILY A MEMBER 2"/>
    <property type="match status" value="1"/>
</dbReference>
<feature type="region of interest" description="Disordered" evidence="3">
    <location>
        <begin position="1"/>
        <end position="140"/>
    </location>
</feature>
<evidence type="ECO:0000313" key="5">
    <source>
        <dbReference type="EMBL" id="KAG8228397.1"/>
    </source>
</evidence>
<dbReference type="Pfam" id="PF15070">
    <property type="entry name" value="GOLGA2L5"/>
    <property type="match status" value="1"/>
</dbReference>
<reference evidence="5" key="2">
    <citation type="submission" date="2017-10" db="EMBL/GenBank/DDBJ databases">
        <title>Ladona fulva Genome sequencing and assembly.</title>
        <authorList>
            <person name="Murali S."/>
            <person name="Richards S."/>
            <person name="Bandaranaike D."/>
            <person name="Bellair M."/>
            <person name="Blankenburg K."/>
            <person name="Chao H."/>
            <person name="Dinh H."/>
            <person name="Doddapaneni H."/>
            <person name="Dugan-Rocha S."/>
            <person name="Elkadiri S."/>
            <person name="Gnanaolivu R."/>
            <person name="Hernandez B."/>
            <person name="Skinner E."/>
            <person name="Javaid M."/>
            <person name="Lee S."/>
            <person name="Li M."/>
            <person name="Ming W."/>
            <person name="Munidasa M."/>
            <person name="Muniz J."/>
            <person name="Nguyen L."/>
            <person name="Hughes D."/>
            <person name="Osuji N."/>
            <person name="Pu L.-L."/>
            <person name="Puazo M."/>
            <person name="Qu C."/>
            <person name="Quiroz J."/>
            <person name="Raj R."/>
            <person name="Weissenberger G."/>
            <person name="Xin Y."/>
            <person name="Zou X."/>
            <person name="Han Y."/>
            <person name="Worley K."/>
            <person name="Muzny D."/>
            <person name="Gibbs R."/>
        </authorList>
    </citation>
    <scope>NUCLEOTIDE SEQUENCE</scope>
    <source>
        <strain evidence="5">Sampled in the wild</strain>
    </source>
</reference>
<dbReference type="GO" id="GO:0000137">
    <property type="term" value="C:Golgi cis cisterna"/>
    <property type="evidence" value="ECO:0007669"/>
    <property type="project" value="TreeGrafter"/>
</dbReference>
<feature type="region of interest" description="Disordered" evidence="3">
    <location>
        <begin position="599"/>
        <end position="638"/>
    </location>
</feature>
<organism evidence="5 6">
    <name type="scientific">Ladona fulva</name>
    <name type="common">Scarce chaser dragonfly</name>
    <name type="synonym">Libellula fulva</name>
    <dbReference type="NCBI Taxonomy" id="123851"/>
    <lineage>
        <taxon>Eukaryota</taxon>
        <taxon>Metazoa</taxon>
        <taxon>Ecdysozoa</taxon>
        <taxon>Arthropoda</taxon>
        <taxon>Hexapoda</taxon>
        <taxon>Insecta</taxon>
        <taxon>Pterygota</taxon>
        <taxon>Palaeoptera</taxon>
        <taxon>Odonata</taxon>
        <taxon>Epiprocta</taxon>
        <taxon>Anisoptera</taxon>
        <taxon>Libelluloidea</taxon>
        <taxon>Libellulidae</taxon>
        <taxon>Ladona</taxon>
    </lineage>
</organism>
<comment type="caution">
    <text evidence="5">The sequence shown here is derived from an EMBL/GenBank/DDBJ whole genome shotgun (WGS) entry which is preliminary data.</text>
</comment>
<keyword evidence="1 2" id="KW-0175">Coiled coil</keyword>
<name>A0A8K0P0D8_LADFU</name>
<dbReference type="GO" id="GO:0032580">
    <property type="term" value="C:Golgi cisterna membrane"/>
    <property type="evidence" value="ECO:0007669"/>
    <property type="project" value="TreeGrafter"/>
</dbReference>
<reference evidence="5" key="1">
    <citation type="submission" date="2013-04" db="EMBL/GenBank/DDBJ databases">
        <authorList>
            <person name="Qu J."/>
            <person name="Murali S.C."/>
            <person name="Bandaranaike D."/>
            <person name="Bellair M."/>
            <person name="Blankenburg K."/>
            <person name="Chao H."/>
            <person name="Dinh H."/>
            <person name="Doddapaneni H."/>
            <person name="Downs B."/>
            <person name="Dugan-Rocha S."/>
            <person name="Elkadiri S."/>
            <person name="Gnanaolivu R.D."/>
            <person name="Hernandez B."/>
            <person name="Javaid M."/>
            <person name="Jayaseelan J.C."/>
            <person name="Lee S."/>
            <person name="Li M."/>
            <person name="Ming W."/>
            <person name="Munidasa M."/>
            <person name="Muniz J."/>
            <person name="Nguyen L."/>
            <person name="Ongeri F."/>
            <person name="Osuji N."/>
            <person name="Pu L.-L."/>
            <person name="Puazo M."/>
            <person name="Qu C."/>
            <person name="Quiroz J."/>
            <person name="Raj R."/>
            <person name="Weissenberger G."/>
            <person name="Xin Y."/>
            <person name="Zou X."/>
            <person name="Han Y."/>
            <person name="Richards S."/>
            <person name="Worley K."/>
            <person name="Muzny D."/>
            <person name="Gibbs R."/>
        </authorList>
    </citation>
    <scope>NUCLEOTIDE SEQUENCE</scope>
    <source>
        <strain evidence="5">Sampled in the wild</strain>
    </source>
</reference>
<evidence type="ECO:0000256" key="1">
    <source>
        <dbReference type="ARBA" id="ARBA00023054"/>
    </source>
</evidence>
<feature type="coiled-coil region" evidence="2">
    <location>
        <begin position="402"/>
        <end position="474"/>
    </location>
</feature>
<evidence type="ECO:0000256" key="2">
    <source>
        <dbReference type="SAM" id="Coils"/>
    </source>
</evidence>
<evidence type="ECO:0000259" key="4">
    <source>
        <dbReference type="Pfam" id="PF15070"/>
    </source>
</evidence>
<feature type="compositionally biased region" description="Low complexity" evidence="3">
    <location>
        <begin position="98"/>
        <end position="114"/>
    </location>
</feature>
<feature type="coiled-coil region" evidence="2">
    <location>
        <begin position="647"/>
        <end position="730"/>
    </location>
</feature>
<evidence type="ECO:0000256" key="3">
    <source>
        <dbReference type="SAM" id="MobiDB-lite"/>
    </source>
</evidence>
<sequence>MAERSNAEKIAAGRRKLKEFQQKCKANSPVLNKKSREVLKEDNGEDTVRSATLNCQPDLSYPIEVKEENEDHLKSSSQQLEENRNGNADIFVDKKPDIPSSDSISTPQSSVSDTDPVIEDNKNVRSPQHSTSPERSSTEALRQLALQMDDLVSDPLLCGANTSAISQDHDPRNGLEMELQNRNQELAGMLEEEKRQADTLRVQIKECRSRILQLESERESLVAETNVRLERELRPLREQLQVHVQTVGVLVGEKTELSAALCRSQVVAKQKSDQVEELQAKLRDSQLRITELVRELSVANEERDAMKEHAAKAEANISNYSERLNQMGLQLEERSQEVSEVRQKLSLRTNEVSTLQKELERVKSKLSLTRLRLRQLTGEGGDDDSVGMNSGDEAAESWHQHRLRLERQNEDLHKTVKEVVEEREEATRRFQTKGATTEELELVSSKLKDAAIKMQELEMELDAERKRREELSMAEDEGSRRDRERLLLEAMESDKVAASRAVDQNLKLKAQVAELQDAFVKLSNDKLQLTESLNKSQHLSKEQNEKMLDLEEQIQHLRINHEKDMMHEEQLEKKFKERVDAMEARVNMLQLEREQMKEELRRLKEKDGSTDVDQDNTKESETAVNGELSKSNGDGDKEVMLSETEAVHKLEERFRCAMEELAAVTEEKQRLEHLVLQLQGETETIGEYVALYQTQRGLLRKRAREKDEQLRNLAKDREELCSKLATLKSLVRRLIIEKEGKDQQNTVIEHAEEPKECLKEPEVHAEVHSAPIDSGMNKTAGQIMALFAEIGSNNSLSNSIPSSFHPCPWCSGQLLTI</sequence>
<feature type="compositionally biased region" description="Basic and acidic residues" evidence="3">
    <location>
        <begin position="34"/>
        <end position="48"/>
    </location>
</feature>
<feature type="coiled-coil region" evidence="2">
    <location>
        <begin position="172"/>
        <end position="224"/>
    </location>
</feature>
<dbReference type="GO" id="GO:0005801">
    <property type="term" value="C:cis-Golgi network"/>
    <property type="evidence" value="ECO:0007669"/>
    <property type="project" value="TreeGrafter"/>
</dbReference>
<protein>
    <recommendedName>
        <fullName evidence="4">Golgin subfamily A conserved domain-containing protein</fullName>
    </recommendedName>
</protein>
<proteinExistence type="predicted"/>
<dbReference type="Gene3D" id="1.20.1170.10">
    <property type="match status" value="1"/>
</dbReference>
<evidence type="ECO:0000313" key="6">
    <source>
        <dbReference type="Proteomes" id="UP000792457"/>
    </source>
</evidence>
<dbReference type="InterPro" id="IPR024858">
    <property type="entry name" value="GOLGA"/>
</dbReference>
<feature type="domain" description="Golgin subfamily A conserved" evidence="4">
    <location>
        <begin position="568"/>
        <end position="739"/>
    </location>
</feature>
<gene>
    <name evidence="5" type="ORF">J437_LFUL003869</name>
</gene>
<feature type="compositionally biased region" description="Polar residues" evidence="3">
    <location>
        <begin position="124"/>
        <end position="140"/>
    </location>
</feature>
<feature type="compositionally biased region" description="Basic and acidic residues" evidence="3">
    <location>
        <begin position="64"/>
        <end position="74"/>
    </location>
</feature>
<keyword evidence="6" id="KW-1185">Reference proteome</keyword>
<dbReference type="GO" id="GO:0007030">
    <property type="term" value="P:Golgi organization"/>
    <property type="evidence" value="ECO:0007669"/>
    <property type="project" value="TreeGrafter"/>
</dbReference>
<dbReference type="PANTHER" id="PTHR10881">
    <property type="entry name" value="GOLGIN SUBFAMILY A MEMBER-RELATED"/>
    <property type="match status" value="1"/>
</dbReference>
<feature type="compositionally biased region" description="Basic and acidic residues" evidence="3">
    <location>
        <begin position="599"/>
        <end position="621"/>
    </location>
</feature>
<dbReference type="OrthoDB" id="5978643at2759"/>
<dbReference type="InterPro" id="IPR043976">
    <property type="entry name" value="GOLGA_cons_dom"/>
</dbReference>